<dbReference type="EMBL" id="JAXBLV010000011">
    <property type="protein sequence ID" value="MDY3557977.1"/>
    <property type="molecule type" value="Genomic_DNA"/>
</dbReference>
<evidence type="ECO:0000313" key="1">
    <source>
        <dbReference type="EMBL" id="MDY3557977.1"/>
    </source>
</evidence>
<reference evidence="2" key="1">
    <citation type="journal article" date="2023" name="Mar. Drugs">
        <title>Gemmata algarum, a Novel Planctomycete Isolated from an Algal Mat, Displays Antimicrobial Activity.</title>
        <authorList>
            <person name="Kumar G."/>
            <person name="Kallscheuer N."/>
            <person name="Kashif M."/>
            <person name="Ahamad S."/>
            <person name="Jagadeeshwari U."/>
            <person name="Pannikurungottu S."/>
            <person name="Haufschild T."/>
            <person name="Kabuu M."/>
            <person name="Sasikala C."/>
            <person name="Jogler C."/>
            <person name="Ramana C."/>
        </authorList>
    </citation>
    <scope>NUCLEOTIDE SEQUENCE [LARGE SCALE GENOMIC DNA]</scope>
    <source>
        <strain evidence="2">JC673</strain>
    </source>
</reference>
<proteinExistence type="predicted"/>
<sequence>MVFDELHTYRGRQGADVAMLIRRVREAMSAPSLQCVGTSATLSTDGELIDQQRRVAEVAGQLFGTEVRPEHVIGETLRRVTPVPDPTSPEFKSALADRVRNEGRDAPADFAGFTADPLSAWIESTFGVTTASGGSRLVRVRPSATRTSIARARCKKSSSILNTTGLSISDLLLTATSS</sequence>
<name>A0ABU5ERL4_9BACT</name>
<dbReference type="Proteomes" id="UP001272242">
    <property type="component" value="Unassembled WGS sequence"/>
</dbReference>
<dbReference type="InterPro" id="IPR027417">
    <property type="entry name" value="P-loop_NTPase"/>
</dbReference>
<protein>
    <recommendedName>
        <fullName evidence="3">Helicase ATP-binding domain-containing protein</fullName>
    </recommendedName>
</protein>
<evidence type="ECO:0008006" key="3">
    <source>
        <dbReference type="Google" id="ProtNLM"/>
    </source>
</evidence>
<evidence type="ECO:0000313" key="2">
    <source>
        <dbReference type="Proteomes" id="UP001272242"/>
    </source>
</evidence>
<accession>A0ABU5ERL4</accession>
<dbReference type="Gene3D" id="3.40.50.300">
    <property type="entry name" value="P-loop containing nucleotide triphosphate hydrolases"/>
    <property type="match status" value="1"/>
</dbReference>
<organism evidence="1 2">
    <name type="scientific">Gemmata algarum</name>
    <dbReference type="NCBI Taxonomy" id="2975278"/>
    <lineage>
        <taxon>Bacteria</taxon>
        <taxon>Pseudomonadati</taxon>
        <taxon>Planctomycetota</taxon>
        <taxon>Planctomycetia</taxon>
        <taxon>Gemmatales</taxon>
        <taxon>Gemmataceae</taxon>
        <taxon>Gemmata</taxon>
    </lineage>
</organism>
<keyword evidence="2" id="KW-1185">Reference proteome</keyword>
<gene>
    <name evidence="1" type="ORF">R5W23_000277</name>
</gene>
<comment type="caution">
    <text evidence="1">The sequence shown here is derived from an EMBL/GenBank/DDBJ whole genome shotgun (WGS) entry which is preliminary data.</text>
</comment>